<dbReference type="EMBL" id="BAABHM010000011">
    <property type="protein sequence ID" value="GAA4703109.1"/>
    <property type="molecule type" value="Genomic_DNA"/>
</dbReference>
<evidence type="ECO:0000313" key="4">
    <source>
        <dbReference type="Proteomes" id="UP001500843"/>
    </source>
</evidence>
<keyword evidence="1" id="KW-0812">Transmembrane</keyword>
<dbReference type="Proteomes" id="UP001500843">
    <property type="component" value="Unassembled WGS sequence"/>
</dbReference>
<protein>
    <recommendedName>
        <fullName evidence="2">GmrSD restriction endonucleases C-terminal domain-containing protein</fullName>
    </recommendedName>
</protein>
<feature type="transmembrane region" description="Helical" evidence="1">
    <location>
        <begin position="67"/>
        <end position="86"/>
    </location>
</feature>
<sequence length="290" mass="31283">MVPRWARRRETTGQGVNRRNPILADWGNRYFSHVLSGSGQVRPDHTGRQNEGLVSATAKKSSQTRKALQLVLVAVAALVLAGNFVLKSLGDDVAPAEGAEGSALATLDSLTVQDAATEDGYDREADFGSAWQDADDNGCDTRNDMLQRDLEDYELSPGDTCEVASGTLDDPYTGESIAFVRGENSSDVQIDHVVALMNAWTTGAADLDRPERIEIANDPLNLVASDGPANMGKGAKDAAEWLPENQAYRCEYVARQVAVKAKYELWVTPAERDAMEDVLTSCPAEPLPAS</sequence>
<dbReference type="Pfam" id="PF07510">
    <property type="entry name" value="GmrSD_C"/>
    <property type="match status" value="1"/>
</dbReference>
<gene>
    <name evidence="3" type="ORF">GCM10023198_25520</name>
</gene>
<keyword evidence="1" id="KW-1133">Transmembrane helix</keyword>
<name>A0ABP8XCX6_9MICO</name>
<comment type="caution">
    <text evidence="3">The sequence shown here is derived from an EMBL/GenBank/DDBJ whole genome shotgun (WGS) entry which is preliminary data.</text>
</comment>
<keyword evidence="4" id="KW-1185">Reference proteome</keyword>
<evidence type="ECO:0000256" key="1">
    <source>
        <dbReference type="SAM" id="Phobius"/>
    </source>
</evidence>
<accession>A0ABP8XCX6</accession>
<dbReference type="PANTHER" id="PTHR24094:SF15">
    <property type="entry name" value="AMP-DEPENDENT SYNTHETASE_LIGASE DOMAIN-CONTAINING PROTEIN-RELATED"/>
    <property type="match status" value="1"/>
</dbReference>
<keyword evidence="1" id="KW-0472">Membrane</keyword>
<organism evidence="3 4">
    <name type="scientific">Promicromonospora umidemergens</name>
    <dbReference type="NCBI Taxonomy" id="629679"/>
    <lineage>
        <taxon>Bacteria</taxon>
        <taxon>Bacillati</taxon>
        <taxon>Actinomycetota</taxon>
        <taxon>Actinomycetes</taxon>
        <taxon>Micrococcales</taxon>
        <taxon>Promicromonosporaceae</taxon>
        <taxon>Promicromonospora</taxon>
    </lineage>
</organism>
<proteinExistence type="predicted"/>
<reference evidence="4" key="1">
    <citation type="journal article" date="2019" name="Int. J. Syst. Evol. Microbiol.">
        <title>The Global Catalogue of Microorganisms (GCM) 10K type strain sequencing project: providing services to taxonomists for standard genome sequencing and annotation.</title>
        <authorList>
            <consortium name="The Broad Institute Genomics Platform"/>
            <consortium name="The Broad Institute Genome Sequencing Center for Infectious Disease"/>
            <person name="Wu L."/>
            <person name="Ma J."/>
        </authorList>
    </citation>
    <scope>NUCLEOTIDE SEQUENCE [LARGE SCALE GENOMIC DNA]</scope>
    <source>
        <strain evidence="4">JCM 17975</strain>
    </source>
</reference>
<evidence type="ECO:0000259" key="2">
    <source>
        <dbReference type="Pfam" id="PF07510"/>
    </source>
</evidence>
<dbReference type="InterPro" id="IPR011089">
    <property type="entry name" value="GmrSD_C"/>
</dbReference>
<evidence type="ECO:0000313" key="3">
    <source>
        <dbReference type="EMBL" id="GAA4703109.1"/>
    </source>
</evidence>
<dbReference type="PANTHER" id="PTHR24094">
    <property type="entry name" value="SECRETED PROTEIN"/>
    <property type="match status" value="1"/>
</dbReference>
<feature type="domain" description="GmrSD restriction endonucleases C-terminal" evidence="2">
    <location>
        <begin position="140"/>
        <end position="275"/>
    </location>
</feature>